<dbReference type="InterPro" id="IPR006091">
    <property type="entry name" value="Acyl-CoA_Oxase/DH_mid-dom"/>
</dbReference>
<gene>
    <name evidence="2" type="ORF">JCM17846_13170</name>
</gene>
<dbReference type="PANTHER" id="PTHR42803:SF1">
    <property type="entry name" value="BROAD-SPECIFICITY LINEAR ACYL-COA DEHYDROGENASE FADE5"/>
    <property type="match status" value="1"/>
</dbReference>
<dbReference type="GO" id="GO:0050660">
    <property type="term" value="F:flavin adenine dinucleotide binding"/>
    <property type="evidence" value="ECO:0007669"/>
    <property type="project" value="InterPro"/>
</dbReference>
<dbReference type="Pfam" id="PF02770">
    <property type="entry name" value="Acyl-CoA_dh_M"/>
    <property type="match status" value="1"/>
</dbReference>
<evidence type="ECO:0000259" key="1">
    <source>
        <dbReference type="Pfam" id="PF02770"/>
    </source>
</evidence>
<evidence type="ECO:0000313" key="2">
    <source>
        <dbReference type="EMBL" id="GER03635.1"/>
    </source>
</evidence>
<dbReference type="SUPFAM" id="SSF56645">
    <property type="entry name" value="Acyl-CoA dehydrogenase NM domain-like"/>
    <property type="match status" value="1"/>
</dbReference>
<dbReference type="GO" id="GO:0016627">
    <property type="term" value="F:oxidoreductase activity, acting on the CH-CH group of donors"/>
    <property type="evidence" value="ECO:0007669"/>
    <property type="project" value="InterPro"/>
</dbReference>
<name>A0A5A7N7L6_9PROT</name>
<evidence type="ECO:0000313" key="3">
    <source>
        <dbReference type="Proteomes" id="UP000324996"/>
    </source>
</evidence>
<sequence>MKALYLEKLVTGEWTGTMNLTEPQAGSDVGALKSRAEPNDDGSWKIFGQKIYITWGDHDMAENIIHLVLARTPGAPAGTKGISLFVVPKFLPDAEGRPGRAMMSPV</sequence>
<reference evidence="2 3" key="1">
    <citation type="submission" date="2019-09" db="EMBL/GenBank/DDBJ databases">
        <title>NBRP : Genome information of microbial organism related human and environment.</title>
        <authorList>
            <person name="Hattori M."/>
            <person name="Oshima K."/>
            <person name="Inaba H."/>
            <person name="Suda W."/>
            <person name="Sakamoto M."/>
            <person name="Iino T."/>
            <person name="Kitahara M."/>
            <person name="Oshida Y."/>
            <person name="Iida T."/>
            <person name="Kudo T."/>
            <person name="Itoh T."/>
            <person name="Ohkuma M."/>
        </authorList>
    </citation>
    <scope>NUCLEOTIDE SEQUENCE [LARGE SCALE GENOMIC DNA]</scope>
    <source>
        <strain evidence="2 3">Q-1</strain>
    </source>
</reference>
<dbReference type="InterPro" id="IPR046373">
    <property type="entry name" value="Acyl-CoA_Oxase/DH_mid-dom_sf"/>
</dbReference>
<dbReference type="EMBL" id="BKCN01000005">
    <property type="protein sequence ID" value="GER03635.1"/>
    <property type="molecule type" value="Genomic_DNA"/>
</dbReference>
<dbReference type="Gene3D" id="2.40.110.10">
    <property type="entry name" value="Butyryl-CoA Dehydrogenase, subunit A, domain 2"/>
    <property type="match status" value="1"/>
</dbReference>
<dbReference type="Gene3D" id="1.10.540.10">
    <property type="entry name" value="Acyl-CoA dehydrogenase/oxidase, N-terminal domain"/>
    <property type="match status" value="1"/>
</dbReference>
<dbReference type="InterPro" id="IPR037069">
    <property type="entry name" value="AcylCoA_DH/ox_N_sf"/>
</dbReference>
<dbReference type="Proteomes" id="UP000324996">
    <property type="component" value="Unassembled WGS sequence"/>
</dbReference>
<protein>
    <recommendedName>
        <fullName evidence="1">Acyl-CoA oxidase/dehydrogenase middle domain-containing protein</fullName>
    </recommendedName>
</protein>
<dbReference type="PANTHER" id="PTHR42803">
    <property type="entry name" value="ACYL-COA DEHYDROGENASE"/>
    <property type="match status" value="1"/>
</dbReference>
<dbReference type="InterPro" id="IPR052166">
    <property type="entry name" value="Diverse_Acyl-CoA_DH"/>
</dbReference>
<keyword evidence="3" id="KW-1185">Reference proteome</keyword>
<comment type="caution">
    <text evidence="2">The sequence shown here is derived from an EMBL/GenBank/DDBJ whole genome shotgun (WGS) entry which is preliminary data.</text>
</comment>
<dbReference type="InterPro" id="IPR009100">
    <property type="entry name" value="AcylCoA_DH/oxidase_NM_dom_sf"/>
</dbReference>
<organism evidence="2 3">
    <name type="scientific">Iodidimonas nitroreducens</name>
    <dbReference type="NCBI Taxonomy" id="1236968"/>
    <lineage>
        <taxon>Bacteria</taxon>
        <taxon>Pseudomonadati</taxon>
        <taxon>Pseudomonadota</taxon>
        <taxon>Alphaproteobacteria</taxon>
        <taxon>Iodidimonadales</taxon>
        <taxon>Iodidimonadaceae</taxon>
        <taxon>Iodidimonas</taxon>
    </lineage>
</organism>
<accession>A0A5A7N7L6</accession>
<proteinExistence type="predicted"/>
<dbReference type="AlphaFoldDB" id="A0A5A7N7L6"/>
<feature type="domain" description="Acyl-CoA oxidase/dehydrogenase middle" evidence="1">
    <location>
        <begin position="18"/>
        <end position="92"/>
    </location>
</feature>